<keyword evidence="1" id="KW-0812">Transmembrane</keyword>
<feature type="transmembrane region" description="Helical" evidence="1">
    <location>
        <begin position="345"/>
        <end position="371"/>
    </location>
</feature>
<feature type="transmembrane region" description="Helical" evidence="1">
    <location>
        <begin position="481"/>
        <end position="503"/>
    </location>
</feature>
<keyword evidence="1" id="KW-0472">Membrane</keyword>
<evidence type="ECO:0008006" key="4">
    <source>
        <dbReference type="Google" id="ProtNLM"/>
    </source>
</evidence>
<keyword evidence="1" id="KW-1133">Transmembrane helix</keyword>
<protein>
    <recommendedName>
        <fullName evidence="4">DUF1349 domain-containing protein</fullName>
    </recommendedName>
</protein>
<dbReference type="InterPro" id="IPR013320">
    <property type="entry name" value="ConA-like_dom_sf"/>
</dbReference>
<dbReference type="Proteomes" id="UP000597444">
    <property type="component" value="Unassembled WGS sequence"/>
</dbReference>
<reference evidence="2" key="1">
    <citation type="submission" date="2020-10" db="EMBL/GenBank/DDBJ databases">
        <title>Taxonomic study of unclassified bacteria belonging to the class Ktedonobacteria.</title>
        <authorList>
            <person name="Yabe S."/>
            <person name="Wang C.M."/>
            <person name="Zheng Y."/>
            <person name="Sakai Y."/>
            <person name="Cavaletti L."/>
            <person name="Monciardini P."/>
            <person name="Donadio S."/>
        </authorList>
    </citation>
    <scope>NUCLEOTIDE SEQUENCE</scope>
    <source>
        <strain evidence="2">ID150040</strain>
    </source>
</reference>
<keyword evidence="3" id="KW-1185">Reference proteome</keyword>
<dbReference type="SUPFAM" id="SSF49899">
    <property type="entry name" value="Concanavalin A-like lectins/glucanases"/>
    <property type="match status" value="1"/>
</dbReference>
<name>A0A8J3IUX1_9CHLR</name>
<feature type="transmembrane region" description="Helical" evidence="1">
    <location>
        <begin position="303"/>
        <end position="324"/>
    </location>
</feature>
<feature type="transmembrane region" description="Helical" evidence="1">
    <location>
        <begin position="419"/>
        <end position="443"/>
    </location>
</feature>
<dbReference type="Gene3D" id="2.60.120.200">
    <property type="match status" value="1"/>
</dbReference>
<comment type="caution">
    <text evidence="2">The sequence shown here is derived from an EMBL/GenBank/DDBJ whole genome shotgun (WGS) entry which is preliminary data.</text>
</comment>
<gene>
    <name evidence="2" type="ORF">KSF_073530</name>
</gene>
<dbReference type="AlphaFoldDB" id="A0A8J3IUX1"/>
<dbReference type="EMBL" id="BNJK01000001">
    <property type="protein sequence ID" value="GHO97305.1"/>
    <property type="molecule type" value="Genomic_DNA"/>
</dbReference>
<sequence>MMKPKRTDSVGFAQVLRSEWTTFCQARGSLIAMVVAALVTVLLGLAATGLMHCEGPNGSACPPVPIGPGGEAVRDKFYFVHQPLAGDGSMTVRVTSLSGLITYPPPNHDQIVPGVVPWAKAGIMIKENMKQGSAYAAMMITGSHGTRMQYNFTQDTAGSPGGVSAQSPRWLRLTRSGDILTGYESTDGTRWTQIGTAHLVGLPATVQIGLFVTSPGDVTVQEHASRLTQATATFDHVSLHGNRWTGTSVGSLQDKSAPSVGNLINGVPALSIGSFNRSGDTFTVTGSGDVAPGTEEGWTTERFLIGTVFGLIVVIIVAVFFSTSGRLPGRIYASEQANPKPGRVLVAKAIVISLVTFTIQLVAAAITVQLGKHIMLSNGKTVQPVAPLIELRVVVGTAALVGVVAVFALALGALFQRRVVAVIVGFILAVLSFILANLAPLAVSQWLLRLTPAAGFAIQQSIPEYPQVIGLYTPPAGYYPLAPWAGFSVLCGYTALALGLAVFQLHRRGT</sequence>
<accession>A0A8J3IUX1</accession>
<evidence type="ECO:0000313" key="2">
    <source>
        <dbReference type="EMBL" id="GHO97305.1"/>
    </source>
</evidence>
<feature type="transmembrane region" description="Helical" evidence="1">
    <location>
        <begin position="30"/>
        <end position="51"/>
    </location>
</feature>
<evidence type="ECO:0000256" key="1">
    <source>
        <dbReference type="SAM" id="Phobius"/>
    </source>
</evidence>
<dbReference type="RefSeq" id="WP_220207872.1">
    <property type="nucleotide sequence ID" value="NZ_BNJK01000001.1"/>
</dbReference>
<proteinExistence type="predicted"/>
<organism evidence="2 3">
    <name type="scientific">Reticulibacter mediterranei</name>
    <dbReference type="NCBI Taxonomy" id="2778369"/>
    <lineage>
        <taxon>Bacteria</taxon>
        <taxon>Bacillati</taxon>
        <taxon>Chloroflexota</taxon>
        <taxon>Ktedonobacteria</taxon>
        <taxon>Ktedonobacterales</taxon>
        <taxon>Reticulibacteraceae</taxon>
        <taxon>Reticulibacter</taxon>
    </lineage>
</organism>
<feature type="transmembrane region" description="Helical" evidence="1">
    <location>
        <begin position="391"/>
        <end position="412"/>
    </location>
</feature>
<evidence type="ECO:0000313" key="3">
    <source>
        <dbReference type="Proteomes" id="UP000597444"/>
    </source>
</evidence>